<evidence type="ECO:0000256" key="1">
    <source>
        <dbReference type="ARBA" id="ARBA00022490"/>
    </source>
</evidence>
<dbReference type="PANTHER" id="PTHR34298:SF2">
    <property type="entry name" value="SEGREGATION AND CONDENSATION PROTEIN B"/>
    <property type="match status" value="1"/>
</dbReference>
<dbReference type="HAMAP" id="MF_01804">
    <property type="entry name" value="ScpB"/>
    <property type="match status" value="1"/>
</dbReference>
<reference evidence="6 7" key="1">
    <citation type="submission" date="2018-06" db="EMBL/GenBank/DDBJ databases">
        <title>Genomic Encyclopedia of Type Strains, Phase I: the one thousand microbial genomes (KMG-I) project.</title>
        <authorList>
            <person name="Kyrpides N."/>
        </authorList>
    </citation>
    <scope>NUCLEOTIDE SEQUENCE [LARGE SCALE GENOMIC DNA]</scope>
    <source>
        <strain evidence="6 7">DSM 19573</strain>
    </source>
</reference>
<dbReference type="EMBL" id="QKMR01000010">
    <property type="protein sequence ID" value="PYG87590.1"/>
    <property type="molecule type" value="Genomic_DNA"/>
</dbReference>
<dbReference type="GO" id="GO:0005737">
    <property type="term" value="C:cytoplasm"/>
    <property type="evidence" value="ECO:0007669"/>
    <property type="project" value="UniProtKB-SubCell"/>
</dbReference>
<dbReference type="GO" id="GO:0051301">
    <property type="term" value="P:cell division"/>
    <property type="evidence" value="ECO:0007669"/>
    <property type="project" value="UniProtKB-KW"/>
</dbReference>
<sequence length="190" mass="21789">MEISTIESIIESLIFSCGDALSLDKICEILELDRKTARNLIKNMMDTYNKSDRGIIIREINDKYQMCSKPDNFEYVSKLYQIRQKQALSQAAYEVLSIVAYNQPLTKAKIEQIRGVNSDSAVTRLLERNLIKEAGKLDAPGKPRLYETTDEFLRCFGFKSIRDLPMLDIQDLSELNLEELLEAESLIVNK</sequence>
<organism evidence="6 7">
    <name type="scientific">Ruminiclostridium sufflavum DSM 19573</name>
    <dbReference type="NCBI Taxonomy" id="1121337"/>
    <lineage>
        <taxon>Bacteria</taxon>
        <taxon>Bacillati</taxon>
        <taxon>Bacillota</taxon>
        <taxon>Clostridia</taxon>
        <taxon>Eubacteriales</taxon>
        <taxon>Oscillospiraceae</taxon>
        <taxon>Ruminiclostridium</taxon>
    </lineage>
</organism>
<protein>
    <recommendedName>
        <fullName evidence="5">Segregation and condensation protein B</fullName>
    </recommendedName>
</protein>
<dbReference type="RefSeq" id="WP_110461994.1">
    <property type="nucleotide sequence ID" value="NZ_QKMR01000010.1"/>
</dbReference>
<evidence type="ECO:0000313" key="6">
    <source>
        <dbReference type="EMBL" id="PYG87590.1"/>
    </source>
</evidence>
<dbReference type="AlphaFoldDB" id="A0A318XJU0"/>
<evidence type="ECO:0000256" key="3">
    <source>
        <dbReference type="ARBA" id="ARBA00022829"/>
    </source>
</evidence>
<dbReference type="NCBIfam" id="TIGR00281">
    <property type="entry name" value="SMC-Scp complex subunit ScpB"/>
    <property type="match status" value="1"/>
</dbReference>
<evidence type="ECO:0000256" key="5">
    <source>
        <dbReference type="HAMAP-Rule" id="MF_01804"/>
    </source>
</evidence>
<evidence type="ECO:0000313" key="7">
    <source>
        <dbReference type="Proteomes" id="UP000248132"/>
    </source>
</evidence>
<evidence type="ECO:0000256" key="2">
    <source>
        <dbReference type="ARBA" id="ARBA00022618"/>
    </source>
</evidence>
<name>A0A318XJU0_9FIRM</name>
<dbReference type="GO" id="GO:0051304">
    <property type="term" value="P:chromosome separation"/>
    <property type="evidence" value="ECO:0007669"/>
    <property type="project" value="InterPro"/>
</dbReference>
<dbReference type="Pfam" id="PF04079">
    <property type="entry name" value="SMC_ScpB"/>
    <property type="match status" value="1"/>
</dbReference>
<proteinExistence type="inferred from homology"/>
<dbReference type="GO" id="GO:0006260">
    <property type="term" value="P:DNA replication"/>
    <property type="evidence" value="ECO:0007669"/>
    <property type="project" value="UniProtKB-UniRule"/>
</dbReference>
<dbReference type="InterPro" id="IPR005234">
    <property type="entry name" value="ScpB_csome_segregation"/>
</dbReference>
<dbReference type="SUPFAM" id="SSF46785">
    <property type="entry name" value="Winged helix' DNA-binding domain"/>
    <property type="match status" value="2"/>
</dbReference>
<accession>A0A318XJU0</accession>
<dbReference type="Proteomes" id="UP000248132">
    <property type="component" value="Unassembled WGS sequence"/>
</dbReference>
<dbReference type="InterPro" id="IPR036390">
    <property type="entry name" value="WH_DNA-bd_sf"/>
</dbReference>
<comment type="subunit">
    <text evidence="5">Homodimer. Homodimerization may be required to stabilize the binding of ScpA to the Smc head domains. Component of a cohesin-like complex composed of ScpA, ScpB and the Smc homodimer, in which ScpA and ScpB bind to the head domain of Smc. The presence of the three proteins is required for the association of the complex with DNA.</text>
</comment>
<evidence type="ECO:0000256" key="4">
    <source>
        <dbReference type="ARBA" id="ARBA00023306"/>
    </source>
</evidence>
<keyword evidence="4 5" id="KW-0131">Cell cycle</keyword>
<keyword evidence="7" id="KW-1185">Reference proteome</keyword>
<keyword evidence="2 5" id="KW-0132">Cell division</keyword>
<comment type="caution">
    <text evidence="6">The sequence shown here is derived from an EMBL/GenBank/DDBJ whole genome shotgun (WGS) entry which is preliminary data.</text>
</comment>
<comment type="function">
    <text evidence="5">Participates in chromosomal partition during cell division. May act via the formation of a condensin-like complex containing Smc and ScpA that pull DNA away from mid-cell into both cell halves.</text>
</comment>
<gene>
    <name evidence="5" type="primary">scpB</name>
    <name evidence="6" type="ORF">LY28_01959</name>
</gene>
<dbReference type="PIRSF" id="PIRSF019345">
    <property type="entry name" value="ScpB"/>
    <property type="match status" value="1"/>
</dbReference>
<comment type="subcellular location">
    <subcellularLocation>
        <location evidence="5">Cytoplasm</location>
    </subcellularLocation>
    <text evidence="5">Associated with two foci at the outer edges of the nucleoid region in young cells, and at four foci within both cell halves in older cells.</text>
</comment>
<dbReference type="PANTHER" id="PTHR34298">
    <property type="entry name" value="SEGREGATION AND CONDENSATION PROTEIN B"/>
    <property type="match status" value="1"/>
</dbReference>
<keyword evidence="3 5" id="KW-0159">Chromosome partition</keyword>
<dbReference type="Gene3D" id="1.10.10.10">
    <property type="entry name" value="Winged helix-like DNA-binding domain superfamily/Winged helix DNA-binding domain"/>
    <property type="match status" value="2"/>
</dbReference>
<comment type="similarity">
    <text evidence="5">Belongs to the ScpB family.</text>
</comment>
<dbReference type="InterPro" id="IPR036388">
    <property type="entry name" value="WH-like_DNA-bd_sf"/>
</dbReference>
<keyword evidence="1 5" id="KW-0963">Cytoplasm</keyword>
<dbReference type="OrthoDB" id="9806226at2"/>